<dbReference type="EMBL" id="NFHO01000008">
    <property type="protein sequence ID" value="OUN42381.1"/>
    <property type="molecule type" value="Genomic_DNA"/>
</dbReference>
<evidence type="ECO:0000313" key="4">
    <source>
        <dbReference type="Proteomes" id="UP000196560"/>
    </source>
</evidence>
<comment type="caution">
    <text evidence="2">Once thought to be involved in copper homeostasis, experiments in E.coli have shown this is not the case.</text>
</comment>
<dbReference type="eggNOG" id="COG3142">
    <property type="taxonomic scope" value="Bacteria"/>
</dbReference>
<accession>A0A1Y3U0W7</accession>
<protein>
    <recommendedName>
        <fullName evidence="2">PF03932 family protein CutC</fullName>
    </recommendedName>
</protein>
<comment type="subcellular location">
    <subcellularLocation>
        <location evidence="2">Cytoplasm</location>
    </subcellularLocation>
</comment>
<dbReference type="PANTHER" id="PTHR12598:SF0">
    <property type="entry name" value="COPPER HOMEOSTASIS PROTEIN CUTC HOMOLOG"/>
    <property type="match status" value="1"/>
</dbReference>
<keyword evidence="4" id="KW-1185">Reference proteome</keyword>
<dbReference type="Gene3D" id="3.20.20.380">
    <property type="entry name" value="Copper homeostasis (CutC) domain"/>
    <property type="match status" value="1"/>
</dbReference>
<dbReference type="InterPro" id="IPR005627">
    <property type="entry name" value="CutC-like"/>
</dbReference>
<dbReference type="GO" id="GO:0005737">
    <property type="term" value="C:cytoplasm"/>
    <property type="evidence" value="ECO:0007669"/>
    <property type="project" value="UniProtKB-SubCell"/>
</dbReference>
<dbReference type="GO" id="GO:0005507">
    <property type="term" value="F:copper ion binding"/>
    <property type="evidence" value="ECO:0007669"/>
    <property type="project" value="TreeGrafter"/>
</dbReference>
<comment type="similarity">
    <text evidence="1 2">Belongs to the CutC family.</text>
</comment>
<evidence type="ECO:0000313" key="3">
    <source>
        <dbReference type="EMBL" id="OUN42381.1"/>
    </source>
</evidence>
<keyword evidence="2" id="KW-0963">Cytoplasm</keyword>
<dbReference type="InterPro" id="IPR036822">
    <property type="entry name" value="CutC-like_dom_sf"/>
</dbReference>
<dbReference type="HAMAP" id="MF_00795">
    <property type="entry name" value="CutC"/>
    <property type="match status" value="1"/>
</dbReference>
<comment type="caution">
    <text evidence="3">The sequence shown here is derived from an EMBL/GenBank/DDBJ whole genome shotgun (WGS) entry which is preliminary data.</text>
</comment>
<evidence type="ECO:0000256" key="2">
    <source>
        <dbReference type="HAMAP-Rule" id="MF_00795"/>
    </source>
</evidence>
<evidence type="ECO:0000256" key="1">
    <source>
        <dbReference type="ARBA" id="ARBA00007768"/>
    </source>
</evidence>
<reference evidence="4" key="1">
    <citation type="submission" date="2017-04" db="EMBL/GenBank/DDBJ databases">
        <title>Function of individual gut microbiota members based on whole genome sequencing of pure cultures obtained from chicken caecum.</title>
        <authorList>
            <person name="Medvecky M."/>
            <person name="Cejkova D."/>
            <person name="Polansky O."/>
            <person name="Karasova D."/>
            <person name="Kubasova T."/>
            <person name="Cizek A."/>
            <person name="Rychlik I."/>
        </authorList>
    </citation>
    <scope>NUCLEOTIDE SEQUENCE [LARGE SCALE GENOMIC DNA]</scope>
    <source>
        <strain evidence="4">An70</strain>
    </source>
</reference>
<sequence length="235" mass="25699">MLREFCAENFTDVPAAIEAGADRIELCDNLAVGGTTPSAGVIGVATVYAHEHGARVMTMIRPRGGDFVYGSAELQMMQSDIETACRLGTDGIVFGCLERREHGFWLDLSAIEALVARVRWMQDQRDWSGVPREFDREDQHIDITFHMAFDELAPEDQFEAIDVLVKMGVTRILTHGGPAGTPIDGNLSRLRELIAYASGRLTILPGAGITYENATRIAGELGVNEVHGTKIVRLA</sequence>
<organism evidence="3 4">
    <name type="scientific">Enorma massiliensis</name>
    <dbReference type="NCBI Taxonomy" id="1472761"/>
    <lineage>
        <taxon>Bacteria</taxon>
        <taxon>Bacillati</taxon>
        <taxon>Actinomycetota</taxon>
        <taxon>Coriobacteriia</taxon>
        <taxon>Coriobacteriales</taxon>
        <taxon>Coriobacteriaceae</taxon>
        <taxon>Enorma</taxon>
    </lineage>
</organism>
<dbReference type="Proteomes" id="UP000196560">
    <property type="component" value="Unassembled WGS sequence"/>
</dbReference>
<name>A0A1Y3U0W7_9ACTN</name>
<dbReference type="STRING" id="1118060.GCA_000311845_01862"/>
<dbReference type="SUPFAM" id="SSF110395">
    <property type="entry name" value="CutC-like"/>
    <property type="match status" value="1"/>
</dbReference>
<dbReference type="AlphaFoldDB" id="A0A1Y3U0W7"/>
<proteinExistence type="inferred from homology"/>
<dbReference type="PANTHER" id="PTHR12598">
    <property type="entry name" value="COPPER HOMEOSTASIS PROTEIN CUTC"/>
    <property type="match status" value="1"/>
</dbReference>
<gene>
    <name evidence="2" type="primary">cutC</name>
    <name evidence="3" type="ORF">B5G21_07430</name>
</gene>
<dbReference type="Pfam" id="PF03932">
    <property type="entry name" value="CutC"/>
    <property type="match status" value="2"/>
</dbReference>